<evidence type="ECO:0000256" key="1">
    <source>
        <dbReference type="ARBA" id="ARBA00004141"/>
    </source>
</evidence>
<evidence type="ECO:0000256" key="2">
    <source>
        <dbReference type="ARBA" id="ARBA00022692"/>
    </source>
</evidence>
<sequence length="432" mass="46327">MPAARWTMVWLCFMALAINYTDRANLAVAAPSIRQALGVDNTTMGLLLGSFFWTYALMQLPAGWLVDRYGARLMFPIAVCWWSLFTALTAAANSTASLFGFRLLLGAGEAGGYPASARVVSRWFPPHERGFASSIFDSGSRVGNLVAIPLCAWLIGTFGWRTSFVATGLLGFVWAAAWLLVYRKPEQHPDVTPDALREMAESRAGNEAAAAAGAPAMRWIDLFRYRTIWGMMIGFFCLNFVIYFFITWFPTYLMTTRHFSLKQFGTLGLIPGLIAVPGGWLGGFTSDWLYRRGWSLTAARKTCLVGGMLLSSVITLAAVVPAAWMALVLFGVAYAALAFTAASIWSLPGDVAPTRAQVASIGGIQNFASNLAGVVTTSFTGLMLTVTHGSFVIPLATAGGLCLVGAATYLFVVGPIAPLPMLPARGGAKPAP</sequence>
<dbReference type="Gene3D" id="1.20.1250.20">
    <property type="entry name" value="MFS general substrate transporter like domains"/>
    <property type="match status" value="2"/>
</dbReference>
<feature type="transmembrane region" description="Helical" evidence="5">
    <location>
        <begin position="163"/>
        <end position="182"/>
    </location>
</feature>
<dbReference type="InterPro" id="IPR020846">
    <property type="entry name" value="MFS_dom"/>
</dbReference>
<evidence type="ECO:0000313" key="8">
    <source>
        <dbReference type="Proteomes" id="UP000305654"/>
    </source>
</evidence>
<organism evidence="7 8">
    <name type="scientific">Lichenicoccus roseus</name>
    <dbReference type="NCBI Taxonomy" id="2683649"/>
    <lineage>
        <taxon>Bacteria</taxon>
        <taxon>Pseudomonadati</taxon>
        <taxon>Pseudomonadota</taxon>
        <taxon>Alphaproteobacteria</taxon>
        <taxon>Acetobacterales</taxon>
        <taxon>Acetobacteraceae</taxon>
        <taxon>Lichenicoccus</taxon>
    </lineage>
</organism>
<dbReference type="PROSITE" id="PS50850">
    <property type="entry name" value="MFS"/>
    <property type="match status" value="1"/>
</dbReference>
<dbReference type="PANTHER" id="PTHR11662:SF399">
    <property type="entry name" value="FI19708P1-RELATED"/>
    <property type="match status" value="1"/>
</dbReference>
<dbReference type="SUPFAM" id="SSF103473">
    <property type="entry name" value="MFS general substrate transporter"/>
    <property type="match status" value="1"/>
</dbReference>
<keyword evidence="2 5" id="KW-0812">Transmembrane</keyword>
<keyword evidence="3 5" id="KW-1133">Transmembrane helix</keyword>
<dbReference type="CDD" id="cd17319">
    <property type="entry name" value="MFS_ExuT_GudP_like"/>
    <property type="match status" value="1"/>
</dbReference>
<dbReference type="AlphaFoldDB" id="A0A5R9JAJ5"/>
<feature type="transmembrane region" description="Helical" evidence="5">
    <location>
        <begin position="391"/>
        <end position="412"/>
    </location>
</feature>
<feature type="transmembrane region" description="Helical" evidence="5">
    <location>
        <begin position="227"/>
        <end position="249"/>
    </location>
</feature>
<protein>
    <submittedName>
        <fullName evidence="7">MFS transporter</fullName>
    </submittedName>
</protein>
<feature type="transmembrane region" description="Helical" evidence="5">
    <location>
        <begin position="73"/>
        <end position="92"/>
    </location>
</feature>
<name>A0A5R9JAJ5_9PROT</name>
<evidence type="ECO:0000313" key="7">
    <source>
        <dbReference type="EMBL" id="TLU73557.1"/>
    </source>
</evidence>
<proteinExistence type="predicted"/>
<dbReference type="InterPro" id="IPR036259">
    <property type="entry name" value="MFS_trans_sf"/>
</dbReference>
<dbReference type="EMBL" id="VCDI01000002">
    <property type="protein sequence ID" value="TLU73557.1"/>
    <property type="molecule type" value="Genomic_DNA"/>
</dbReference>
<feature type="domain" description="Major facilitator superfamily (MFS) profile" evidence="6">
    <location>
        <begin position="8"/>
        <end position="417"/>
    </location>
</feature>
<dbReference type="InterPro" id="IPR050382">
    <property type="entry name" value="MFS_Na/Anion_cotransporter"/>
</dbReference>
<evidence type="ECO:0000256" key="4">
    <source>
        <dbReference type="ARBA" id="ARBA00023136"/>
    </source>
</evidence>
<dbReference type="Proteomes" id="UP000305654">
    <property type="component" value="Unassembled WGS sequence"/>
</dbReference>
<evidence type="ECO:0000256" key="3">
    <source>
        <dbReference type="ARBA" id="ARBA00022989"/>
    </source>
</evidence>
<reference evidence="7 8" key="1">
    <citation type="submission" date="2019-05" db="EMBL/GenBank/DDBJ databases">
        <authorList>
            <person name="Pankratov T."/>
            <person name="Grouzdev D."/>
        </authorList>
    </citation>
    <scope>NUCLEOTIDE SEQUENCE [LARGE SCALE GENOMIC DNA]</scope>
    <source>
        <strain evidence="7 8">KEBCLARHB70R</strain>
    </source>
</reference>
<feature type="transmembrane region" description="Helical" evidence="5">
    <location>
        <begin position="45"/>
        <end position="66"/>
    </location>
</feature>
<gene>
    <name evidence="7" type="ORF">FE263_05435</name>
</gene>
<keyword evidence="4 5" id="KW-0472">Membrane</keyword>
<dbReference type="Pfam" id="PF07690">
    <property type="entry name" value="MFS_1"/>
    <property type="match status" value="1"/>
</dbReference>
<comment type="caution">
    <text evidence="7">The sequence shown here is derived from an EMBL/GenBank/DDBJ whole genome shotgun (WGS) entry which is preliminary data.</text>
</comment>
<evidence type="ECO:0000256" key="5">
    <source>
        <dbReference type="SAM" id="Phobius"/>
    </source>
</evidence>
<feature type="transmembrane region" description="Helical" evidence="5">
    <location>
        <begin position="269"/>
        <end position="290"/>
    </location>
</feature>
<feature type="transmembrane region" description="Helical" evidence="5">
    <location>
        <begin position="367"/>
        <end position="385"/>
    </location>
</feature>
<feature type="transmembrane region" description="Helical" evidence="5">
    <location>
        <begin position="302"/>
        <end position="320"/>
    </location>
</feature>
<dbReference type="OrthoDB" id="9784658at2"/>
<feature type="transmembrane region" description="Helical" evidence="5">
    <location>
        <begin position="326"/>
        <end position="347"/>
    </location>
</feature>
<dbReference type="PANTHER" id="PTHR11662">
    <property type="entry name" value="SOLUTE CARRIER FAMILY 17"/>
    <property type="match status" value="1"/>
</dbReference>
<evidence type="ECO:0000259" key="6">
    <source>
        <dbReference type="PROSITE" id="PS50850"/>
    </source>
</evidence>
<comment type="subcellular location">
    <subcellularLocation>
        <location evidence="1">Membrane</location>
        <topology evidence="1">Multi-pass membrane protein</topology>
    </subcellularLocation>
</comment>
<dbReference type="GO" id="GO:0016020">
    <property type="term" value="C:membrane"/>
    <property type="evidence" value="ECO:0007669"/>
    <property type="project" value="UniProtKB-SubCell"/>
</dbReference>
<dbReference type="GO" id="GO:0022857">
    <property type="term" value="F:transmembrane transporter activity"/>
    <property type="evidence" value="ECO:0007669"/>
    <property type="project" value="InterPro"/>
</dbReference>
<accession>A0A5R9JAJ5</accession>
<dbReference type="InterPro" id="IPR011701">
    <property type="entry name" value="MFS"/>
</dbReference>
<keyword evidence="8" id="KW-1185">Reference proteome</keyword>